<feature type="compositionally biased region" description="Low complexity" evidence="1">
    <location>
        <begin position="1"/>
        <end position="13"/>
    </location>
</feature>
<name>A0A9Q1GBS6_SYNKA</name>
<organism evidence="2 3">
    <name type="scientific">Synaphobranchus kaupii</name>
    <name type="common">Kaup's arrowtooth eel</name>
    <dbReference type="NCBI Taxonomy" id="118154"/>
    <lineage>
        <taxon>Eukaryota</taxon>
        <taxon>Metazoa</taxon>
        <taxon>Chordata</taxon>
        <taxon>Craniata</taxon>
        <taxon>Vertebrata</taxon>
        <taxon>Euteleostomi</taxon>
        <taxon>Actinopterygii</taxon>
        <taxon>Neopterygii</taxon>
        <taxon>Teleostei</taxon>
        <taxon>Anguilliformes</taxon>
        <taxon>Synaphobranchidae</taxon>
        <taxon>Synaphobranchus</taxon>
    </lineage>
</organism>
<gene>
    <name evidence="2" type="ORF">SKAU_G00013820</name>
</gene>
<evidence type="ECO:0000313" key="3">
    <source>
        <dbReference type="Proteomes" id="UP001152622"/>
    </source>
</evidence>
<keyword evidence="3" id="KW-1185">Reference proteome</keyword>
<dbReference type="EMBL" id="JAINUF010000001">
    <property type="protein sequence ID" value="KAJ8380604.1"/>
    <property type="molecule type" value="Genomic_DNA"/>
</dbReference>
<protein>
    <submittedName>
        <fullName evidence="2">Uncharacterized protein</fullName>
    </submittedName>
</protein>
<comment type="caution">
    <text evidence="2">The sequence shown here is derived from an EMBL/GenBank/DDBJ whole genome shotgun (WGS) entry which is preliminary data.</text>
</comment>
<evidence type="ECO:0000313" key="2">
    <source>
        <dbReference type="EMBL" id="KAJ8380604.1"/>
    </source>
</evidence>
<dbReference type="Proteomes" id="UP001152622">
    <property type="component" value="Chromosome 1"/>
</dbReference>
<evidence type="ECO:0000256" key="1">
    <source>
        <dbReference type="SAM" id="MobiDB-lite"/>
    </source>
</evidence>
<reference evidence="2" key="1">
    <citation type="journal article" date="2023" name="Science">
        <title>Genome structures resolve the early diversification of teleost fishes.</title>
        <authorList>
            <person name="Parey E."/>
            <person name="Louis A."/>
            <person name="Montfort J."/>
            <person name="Bouchez O."/>
            <person name="Roques C."/>
            <person name="Iampietro C."/>
            <person name="Lluch J."/>
            <person name="Castinel A."/>
            <person name="Donnadieu C."/>
            <person name="Desvignes T."/>
            <person name="Floi Bucao C."/>
            <person name="Jouanno E."/>
            <person name="Wen M."/>
            <person name="Mejri S."/>
            <person name="Dirks R."/>
            <person name="Jansen H."/>
            <person name="Henkel C."/>
            <person name="Chen W.J."/>
            <person name="Zahm M."/>
            <person name="Cabau C."/>
            <person name="Klopp C."/>
            <person name="Thompson A.W."/>
            <person name="Robinson-Rechavi M."/>
            <person name="Braasch I."/>
            <person name="Lecointre G."/>
            <person name="Bobe J."/>
            <person name="Postlethwait J.H."/>
            <person name="Berthelot C."/>
            <person name="Roest Crollius H."/>
            <person name="Guiguen Y."/>
        </authorList>
    </citation>
    <scope>NUCLEOTIDE SEQUENCE</scope>
    <source>
        <strain evidence="2">WJC10195</strain>
    </source>
</reference>
<dbReference type="AlphaFoldDB" id="A0A9Q1GBS6"/>
<feature type="region of interest" description="Disordered" evidence="1">
    <location>
        <begin position="76"/>
        <end position="118"/>
    </location>
</feature>
<sequence>MSHATTMATMHTSGNRRTSATLRGDAKPRRQKQAAAASGRDAVMQEIKVGAEAGEECAPLRGSSVVLPGPVALKADGFSMQSGDRPQREPDGEVFPVTRDPYPLEASPARCTPGPTPH</sequence>
<proteinExistence type="predicted"/>
<feature type="region of interest" description="Disordered" evidence="1">
    <location>
        <begin position="1"/>
        <end position="40"/>
    </location>
</feature>
<accession>A0A9Q1GBS6</accession>